<reference evidence="6" key="1">
    <citation type="submission" date="2016-11" db="EMBL/GenBank/DDBJ databases">
        <authorList>
            <person name="Jaros S."/>
            <person name="Januszkiewicz K."/>
            <person name="Wedrychowicz H."/>
        </authorList>
    </citation>
    <scope>NUCLEOTIDE SEQUENCE [LARGE SCALE GENOMIC DNA]</scope>
    <source>
        <strain evidence="6">Y48</strain>
    </source>
</reference>
<dbReference type="AlphaFoldDB" id="A0A1J0VMX8"/>
<dbReference type="Pfam" id="PF17918">
    <property type="entry name" value="TetR_C_15"/>
    <property type="match status" value="1"/>
</dbReference>
<evidence type="ECO:0000256" key="3">
    <source>
        <dbReference type="ARBA" id="ARBA00023163"/>
    </source>
</evidence>
<sequence length="209" mass="23197">MDDRPRKSPRQQRSRETVDTLLEAAAQVFSREGVSATTNRIAERAGMSIGTLYQYFPNKTAMLRALAERHVIDAGQRLGEVFARLRADEPPFDESMHAILAVVADLHRDRPALHALLHRVALRLPEELAMMQAFEDHLVGEIEYHLRRCGRGGSDPLLMARTVVHAVDAQVHRVLTRHSVRAEELTALAKALIPAESGPVPPAASPRAE</sequence>
<keyword evidence="1" id="KW-0805">Transcription regulation</keyword>
<evidence type="ECO:0000313" key="7">
    <source>
        <dbReference type="Proteomes" id="UP000183810"/>
    </source>
</evidence>
<dbReference type="PROSITE" id="PS50977">
    <property type="entry name" value="HTH_TETR_2"/>
    <property type="match status" value="1"/>
</dbReference>
<keyword evidence="3" id="KW-0804">Transcription</keyword>
<dbReference type="OrthoDB" id="5242390at2"/>
<evidence type="ECO:0000256" key="2">
    <source>
        <dbReference type="ARBA" id="ARBA00023125"/>
    </source>
</evidence>
<feature type="domain" description="HTH tetR-type" evidence="5">
    <location>
        <begin position="15"/>
        <end position="74"/>
    </location>
</feature>
<dbReference type="Proteomes" id="UP000183810">
    <property type="component" value="Chromosome"/>
</dbReference>
<dbReference type="Gene3D" id="1.10.357.10">
    <property type="entry name" value="Tetracycline Repressor, domain 2"/>
    <property type="match status" value="1"/>
</dbReference>
<proteinExistence type="predicted"/>
<accession>A0A1J0VMX8</accession>
<dbReference type="InterPro" id="IPR009057">
    <property type="entry name" value="Homeodomain-like_sf"/>
</dbReference>
<dbReference type="InterPro" id="IPR041669">
    <property type="entry name" value="TetR_C_15"/>
</dbReference>
<dbReference type="RefSeq" id="WP_071926577.1">
    <property type="nucleotide sequence ID" value="NZ_CP018082.1"/>
</dbReference>
<dbReference type="PANTHER" id="PTHR30055">
    <property type="entry name" value="HTH-TYPE TRANSCRIPTIONAL REGULATOR RUTR"/>
    <property type="match status" value="1"/>
</dbReference>
<dbReference type="Pfam" id="PF00440">
    <property type="entry name" value="TetR_N"/>
    <property type="match status" value="1"/>
</dbReference>
<dbReference type="GO" id="GO:0003700">
    <property type="term" value="F:DNA-binding transcription factor activity"/>
    <property type="evidence" value="ECO:0007669"/>
    <property type="project" value="TreeGrafter"/>
</dbReference>
<keyword evidence="2 4" id="KW-0238">DNA-binding</keyword>
<dbReference type="PRINTS" id="PR00455">
    <property type="entry name" value="HTHTETR"/>
</dbReference>
<evidence type="ECO:0000259" key="5">
    <source>
        <dbReference type="PROSITE" id="PS50977"/>
    </source>
</evidence>
<gene>
    <name evidence="6" type="ORF">BOX37_04785</name>
</gene>
<evidence type="ECO:0000313" key="6">
    <source>
        <dbReference type="EMBL" id="APE33395.1"/>
    </source>
</evidence>
<dbReference type="PANTHER" id="PTHR30055:SF234">
    <property type="entry name" value="HTH-TYPE TRANSCRIPTIONAL REGULATOR BETI"/>
    <property type="match status" value="1"/>
</dbReference>
<protein>
    <submittedName>
        <fullName evidence="6">TetR family transcriptional regulator</fullName>
    </submittedName>
</protein>
<dbReference type="InterPro" id="IPR001647">
    <property type="entry name" value="HTH_TetR"/>
</dbReference>
<keyword evidence="7" id="KW-1185">Reference proteome</keyword>
<name>A0A1J0VMX8_9NOCA</name>
<evidence type="ECO:0000256" key="1">
    <source>
        <dbReference type="ARBA" id="ARBA00023015"/>
    </source>
</evidence>
<organism evidence="6 7">
    <name type="scientific">Nocardia mangyaensis</name>
    <dbReference type="NCBI Taxonomy" id="2213200"/>
    <lineage>
        <taxon>Bacteria</taxon>
        <taxon>Bacillati</taxon>
        <taxon>Actinomycetota</taxon>
        <taxon>Actinomycetes</taxon>
        <taxon>Mycobacteriales</taxon>
        <taxon>Nocardiaceae</taxon>
        <taxon>Nocardia</taxon>
    </lineage>
</organism>
<dbReference type="InterPro" id="IPR050109">
    <property type="entry name" value="HTH-type_TetR-like_transc_reg"/>
</dbReference>
<feature type="DNA-binding region" description="H-T-H motif" evidence="4">
    <location>
        <begin position="37"/>
        <end position="56"/>
    </location>
</feature>
<dbReference type="KEGG" id="nsl:BOX37_04785"/>
<dbReference type="GO" id="GO:0000976">
    <property type="term" value="F:transcription cis-regulatory region binding"/>
    <property type="evidence" value="ECO:0007669"/>
    <property type="project" value="TreeGrafter"/>
</dbReference>
<dbReference type="EMBL" id="CP018082">
    <property type="protein sequence ID" value="APE33395.1"/>
    <property type="molecule type" value="Genomic_DNA"/>
</dbReference>
<evidence type="ECO:0000256" key="4">
    <source>
        <dbReference type="PROSITE-ProRule" id="PRU00335"/>
    </source>
</evidence>
<dbReference type="SUPFAM" id="SSF46689">
    <property type="entry name" value="Homeodomain-like"/>
    <property type="match status" value="1"/>
</dbReference>